<dbReference type="STRING" id="1250539.Ga0080574_TMP2810"/>
<gene>
    <name evidence="1" type="ORF">Ga0080574_TMP2810</name>
</gene>
<protein>
    <submittedName>
        <fullName evidence="1">Uncharacterized protein</fullName>
    </submittedName>
</protein>
<evidence type="ECO:0000313" key="1">
    <source>
        <dbReference type="EMBL" id="APZ53144.1"/>
    </source>
</evidence>
<dbReference type="OrthoDB" id="7691601at2"/>
<organism evidence="1 2">
    <name type="scientific">Salipiger abyssi</name>
    <dbReference type="NCBI Taxonomy" id="1250539"/>
    <lineage>
        <taxon>Bacteria</taxon>
        <taxon>Pseudomonadati</taxon>
        <taxon>Pseudomonadota</taxon>
        <taxon>Alphaproteobacteria</taxon>
        <taxon>Rhodobacterales</taxon>
        <taxon>Roseobacteraceae</taxon>
        <taxon>Salipiger</taxon>
    </lineage>
</organism>
<reference evidence="1 2" key="1">
    <citation type="submission" date="2016-04" db="EMBL/GenBank/DDBJ databases">
        <title>Deep-sea bacteria in the southern Pacific.</title>
        <authorList>
            <person name="Tang K."/>
        </authorList>
    </citation>
    <scope>NUCLEOTIDE SEQUENCE [LARGE SCALE GENOMIC DNA]</scope>
    <source>
        <strain evidence="1 2">JLT2014</strain>
    </source>
</reference>
<proteinExistence type="predicted"/>
<accession>A0A1P8UUR7</accession>
<sequence>MSRPSARYRRDQAASQSSDPKVALFEFSHPDLPEPIRLCSAAIEVISRDPRTYGIRSAWRGEVAAYQHVACGVTLPGDQPDAPAAVSLTFDLFDASLPELLRSFSTRADCRVALVMASAPDVVEAQWGPLDLVSAQIGDRIVISANRKRIEEEGAPFLRFTRTMFPGLYR</sequence>
<dbReference type="KEGG" id="paby:Ga0080574_TMP2810"/>
<evidence type="ECO:0000313" key="2">
    <source>
        <dbReference type="Proteomes" id="UP000187059"/>
    </source>
</evidence>
<keyword evidence="2" id="KW-1185">Reference proteome</keyword>
<name>A0A1P8UUR7_9RHOB</name>
<dbReference type="Proteomes" id="UP000187059">
    <property type="component" value="Chromosome"/>
</dbReference>
<dbReference type="RefSeq" id="WP_076700507.1">
    <property type="nucleotide sequence ID" value="NZ_CP015093.1"/>
</dbReference>
<dbReference type="EMBL" id="CP015093">
    <property type="protein sequence ID" value="APZ53144.1"/>
    <property type="molecule type" value="Genomic_DNA"/>
</dbReference>
<dbReference type="AlphaFoldDB" id="A0A1P8UUR7"/>